<dbReference type="SUPFAM" id="SSF51905">
    <property type="entry name" value="FAD/NAD(P)-binding domain"/>
    <property type="match status" value="1"/>
</dbReference>
<sequence>MKALISGASVGGPVLAYWLRRNGAEVTVVERAPAPRKGGQAIDIRGAALTVAARMGILEQARALRTTMQGMSMVDGDGNELMRSTEGTLSGGDFDSPDVEIMRDDLTALVTAAADADYVYGDSIASLTQDADGVDVTFESGRQERYDYVVGADGLHSNVRRLAFGPEERFLEHLGMYVSIFTAPNFLGLDHWQTWFREGDVGGAVFSDRDPGVMRVNLGFGAGPIAYDHRDVEQQKRLIQEHCAGARWEVPKLLEAMWAADDFYFDAMAQVKMERWSTGRVTLIGDAGYCASPLSGQGTSLAMVGAYVLAQELAADAAGAFDRYEKRMRPFVAQNQALAVENPGQGASPESVQLAANGITLD</sequence>
<dbReference type="PANTHER" id="PTHR46865">
    <property type="entry name" value="OXIDOREDUCTASE-RELATED"/>
    <property type="match status" value="1"/>
</dbReference>
<feature type="domain" description="FAD-binding" evidence="1">
    <location>
        <begin position="2"/>
        <end position="334"/>
    </location>
</feature>
<dbReference type="OrthoDB" id="3356051at2"/>
<gene>
    <name evidence="2" type="ORF">EDD27_9885</name>
</gene>
<dbReference type="PRINTS" id="PR00420">
    <property type="entry name" value="RNGMNOXGNASE"/>
</dbReference>
<dbReference type="PANTHER" id="PTHR46865:SF2">
    <property type="entry name" value="MONOOXYGENASE"/>
    <property type="match status" value="1"/>
</dbReference>
<dbReference type="Gene3D" id="3.50.50.60">
    <property type="entry name" value="FAD/NAD(P)-binding domain"/>
    <property type="match status" value="1"/>
</dbReference>
<evidence type="ECO:0000313" key="3">
    <source>
        <dbReference type="Proteomes" id="UP000284824"/>
    </source>
</evidence>
<organism evidence="2 3">
    <name type="scientific">Nonomuraea polychroma</name>
    <dbReference type="NCBI Taxonomy" id="46176"/>
    <lineage>
        <taxon>Bacteria</taxon>
        <taxon>Bacillati</taxon>
        <taxon>Actinomycetota</taxon>
        <taxon>Actinomycetes</taxon>
        <taxon>Streptosporangiales</taxon>
        <taxon>Streptosporangiaceae</taxon>
        <taxon>Nonomuraea</taxon>
    </lineage>
</organism>
<dbReference type="RefSeq" id="WP_127939477.1">
    <property type="nucleotide sequence ID" value="NZ_SAUN01000001.1"/>
</dbReference>
<keyword evidence="3" id="KW-1185">Reference proteome</keyword>
<dbReference type="AlphaFoldDB" id="A0A438MMP2"/>
<dbReference type="EMBL" id="SAUN01000001">
    <property type="protein sequence ID" value="RVX46970.1"/>
    <property type="molecule type" value="Genomic_DNA"/>
</dbReference>
<dbReference type="Pfam" id="PF01494">
    <property type="entry name" value="FAD_binding_3"/>
    <property type="match status" value="1"/>
</dbReference>
<accession>A0A438MMP2</accession>
<evidence type="ECO:0000259" key="1">
    <source>
        <dbReference type="Pfam" id="PF01494"/>
    </source>
</evidence>
<dbReference type="GO" id="GO:0071949">
    <property type="term" value="F:FAD binding"/>
    <property type="evidence" value="ECO:0007669"/>
    <property type="project" value="InterPro"/>
</dbReference>
<comment type="caution">
    <text evidence="2">The sequence shown here is derived from an EMBL/GenBank/DDBJ whole genome shotgun (WGS) entry which is preliminary data.</text>
</comment>
<evidence type="ECO:0000313" key="2">
    <source>
        <dbReference type="EMBL" id="RVX46970.1"/>
    </source>
</evidence>
<dbReference type="InterPro" id="IPR051704">
    <property type="entry name" value="FAD_aromatic-hydroxylase"/>
</dbReference>
<proteinExistence type="predicted"/>
<dbReference type="InterPro" id="IPR036188">
    <property type="entry name" value="FAD/NAD-bd_sf"/>
</dbReference>
<reference evidence="2 3" key="1">
    <citation type="submission" date="2019-01" db="EMBL/GenBank/DDBJ databases">
        <title>Sequencing the genomes of 1000 actinobacteria strains.</title>
        <authorList>
            <person name="Klenk H.-P."/>
        </authorList>
    </citation>
    <scope>NUCLEOTIDE SEQUENCE [LARGE SCALE GENOMIC DNA]</scope>
    <source>
        <strain evidence="2 3">DSM 43925</strain>
    </source>
</reference>
<dbReference type="InterPro" id="IPR002938">
    <property type="entry name" value="FAD-bd"/>
</dbReference>
<name>A0A438MMP2_9ACTN</name>
<dbReference type="Gene3D" id="3.30.9.10">
    <property type="entry name" value="D-Amino Acid Oxidase, subunit A, domain 2"/>
    <property type="match status" value="1"/>
</dbReference>
<protein>
    <submittedName>
        <fullName evidence="2">2-polyprenyl-6-methoxyphenol hydroxylase-like FAD-dependent oxidoreductase</fullName>
    </submittedName>
</protein>
<dbReference type="Proteomes" id="UP000284824">
    <property type="component" value="Unassembled WGS sequence"/>
</dbReference>